<dbReference type="Pfam" id="PF11380">
    <property type="entry name" value="Stealth_CR2"/>
    <property type="match status" value="1"/>
</dbReference>
<evidence type="ECO:0000259" key="5">
    <source>
        <dbReference type="Pfam" id="PF17101"/>
    </source>
</evidence>
<evidence type="ECO:0008006" key="9">
    <source>
        <dbReference type="Google" id="ProtNLM"/>
    </source>
</evidence>
<comment type="similarity">
    <text evidence="1">Belongs to the stealth family.</text>
</comment>
<reference evidence="7 8" key="1">
    <citation type="submission" date="2021-03" db="EMBL/GenBank/DDBJ databases">
        <title>Sequencing the genomes of 1000 actinobacteria strains.</title>
        <authorList>
            <person name="Klenk H.-P."/>
        </authorList>
    </citation>
    <scope>NUCLEOTIDE SEQUENCE [LARGE SCALE GENOMIC DNA]</scope>
    <source>
        <strain evidence="7 8">DSM 20168</strain>
    </source>
</reference>
<dbReference type="InterPro" id="IPR021520">
    <property type="entry name" value="Stealth_CR2"/>
</dbReference>
<protein>
    <recommendedName>
        <fullName evidence="9">Sugar phosphotransferase</fullName>
    </recommendedName>
</protein>
<feature type="domain" description="Stealth protein CR3 conserved region 3" evidence="6">
    <location>
        <begin position="423"/>
        <end position="465"/>
    </location>
</feature>
<dbReference type="PANTHER" id="PTHR24045">
    <property type="match status" value="1"/>
</dbReference>
<organism evidence="7 8">
    <name type="scientific">Glutamicibacter protophormiae</name>
    <name type="common">Brevibacterium protophormiae</name>
    <dbReference type="NCBI Taxonomy" id="37930"/>
    <lineage>
        <taxon>Bacteria</taxon>
        <taxon>Bacillati</taxon>
        <taxon>Actinomycetota</taxon>
        <taxon>Actinomycetes</taxon>
        <taxon>Micrococcales</taxon>
        <taxon>Micrococcaceae</taxon>
        <taxon>Glutamicibacter</taxon>
    </lineage>
</organism>
<evidence type="ECO:0000313" key="7">
    <source>
        <dbReference type="EMBL" id="MBP2399457.1"/>
    </source>
</evidence>
<dbReference type="InterPro" id="IPR047141">
    <property type="entry name" value="Stealth"/>
</dbReference>
<evidence type="ECO:0000259" key="4">
    <source>
        <dbReference type="Pfam" id="PF11380"/>
    </source>
</evidence>
<keyword evidence="8" id="KW-1185">Reference proteome</keyword>
<evidence type="ECO:0000256" key="1">
    <source>
        <dbReference type="ARBA" id="ARBA00007583"/>
    </source>
</evidence>
<evidence type="ECO:0000256" key="2">
    <source>
        <dbReference type="ARBA" id="ARBA00022679"/>
    </source>
</evidence>
<dbReference type="InterPro" id="IPR031358">
    <property type="entry name" value="Stealth_CR1"/>
</dbReference>
<proteinExistence type="inferred from homology"/>
<keyword evidence="2" id="KW-0808">Transferase</keyword>
<evidence type="ECO:0000256" key="3">
    <source>
        <dbReference type="ARBA" id="ARBA00023169"/>
    </source>
</evidence>
<dbReference type="Pfam" id="PF17101">
    <property type="entry name" value="Stealth_CR1"/>
    <property type="match status" value="1"/>
</dbReference>
<accession>A0ABS4XSK3</accession>
<keyword evidence="3" id="KW-0270">Exopolysaccharide synthesis</keyword>
<dbReference type="Pfam" id="PF17102">
    <property type="entry name" value="Stealth_CR3"/>
    <property type="match status" value="1"/>
</dbReference>
<evidence type="ECO:0000259" key="6">
    <source>
        <dbReference type="Pfam" id="PF17102"/>
    </source>
</evidence>
<evidence type="ECO:0000313" key="8">
    <source>
        <dbReference type="Proteomes" id="UP001195422"/>
    </source>
</evidence>
<dbReference type="RefSeq" id="WP_188947835.1">
    <property type="nucleotide sequence ID" value="NZ_BMPH01000004.1"/>
</dbReference>
<gene>
    <name evidence="7" type="ORF">JOF39_002538</name>
</gene>
<name>A0ABS4XSK3_GLUPR</name>
<dbReference type="Proteomes" id="UP001195422">
    <property type="component" value="Unassembled WGS sequence"/>
</dbReference>
<comment type="caution">
    <text evidence="7">The sequence shown here is derived from an EMBL/GenBank/DDBJ whole genome shotgun (WGS) entry which is preliminary data.</text>
</comment>
<dbReference type="EMBL" id="JAGIOJ010000001">
    <property type="protein sequence ID" value="MBP2399457.1"/>
    <property type="molecule type" value="Genomic_DNA"/>
</dbReference>
<dbReference type="InterPro" id="IPR031357">
    <property type="entry name" value="Stealth_CR3"/>
</dbReference>
<feature type="domain" description="Stealth protein CR1 conserved region 1" evidence="5">
    <location>
        <begin position="231"/>
        <end position="259"/>
    </location>
</feature>
<dbReference type="PANTHER" id="PTHR24045:SF0">
    <property type="entry name" value="N-ACETYLGLUCOSAMINE-1-PHOSPHOTRANSFERASE SUBUNITS ALPHA_BETA"/>
    <property type="match status" value="1"/>
</dbReference>
<feature type="domain" description="Stealth protein CR2 conserved region 2" evidence="4">
    <location>
        <begin position="271"/>
        <end position="378"/>
    </location>
</feature>
<sequence>MELSKLATKFKHSAVASLSRNVRRRTESIMVSVASVKQNLTAEDAEGRILFSAPVGPRIAEIDCNLNLDSLKKSNLLIIKTKLQELNLSHWIFERGDSGIPIVNIPSRDYRKALESIAGDPSFTSWYFRALLPNGRAISKEEFVAALANRSDVVGVRLYRYVASGEKSHFFGNALQGVDIIRWGSDAKTDRLISEVWNPRATELPDPVSNAVSWAEHMGAANSALGYDVDFPIDAVITWVDGDDVEWKKRKSAALGNSDDDLVKNAVDVSRFESLDELRYCLRSIEQYAPWIRKIYIVTDRQRPNWLNSSVDSKVQIVDHSEIWKDSTELPVFNSHAIEANLHRIKELSEHFLYFNDDMILTSPLSPERFFHANGISKVFYSRALVDFSPISDEDNVSTVAAKNARQILSRDGFPTYNRKFFHTPYALRVSVMNEMEERYPEVFAATSRAKFRSLSDAALAGSFYFNFALSTGRAVPGRIRYDYIDPADSIAVSRLRRITRRRDVEVVVINDGSQEVSEEKRNEIRRLVPRLLHDLLPVPSSFEM</sequence>